<evidence type="ECO:0000256" key="1">
    <source>
        <dbReference type="SAM" id="Phobius"/>
    </source>
</evidence>
<evidence type="ECO:0000313" key="2">
    <source>
        <dbReference type="EMBL" id="MET3751296.1"/>
    </source>
</evidence>
<comment type="caution">
    <text evidence="2">The sequence shown here is derived from an EMBL/GenBank/DDBJ whole genome shotgun (WGS) entry which is preliminary data.</text>
</comment>
<feature type="transmembrane region" description="Helical" evidence="1">
    <location>
        <begin position="12"/>
        <end position="33"/>
    </location>
</feature>
<proteinExistence type="predicted"/>
<dbReference type="InterPro" id="IPR010540">
    <property type="entry name" value="CmpB_TMEM229"/>
</dbReference>
<keyword evidence="1" id="KW-0812">Transmembrane</keyword>
<feature type="transmembrane region" description="Helical" evidence="1">
    <location>
        <begin position="72"/>
        <end position="92"/>
    </location>
</feature>
<dbReference type="EMBL" id="JBEPMJ010000020">
    <property type="protein sequence ID" value="MET3751296.1"/>
    <property type="molecule type" value="Genomic_DNA"/>
</dbReference>
<dbReference type="Pfam" id="PF06541">
    <property type="entry name" value="ABC_trans_CmpB"/>
    <property type="match status" value="1"/>
</dbReference>
<feature type="transmembrane region" description="Helical" evidence="1">
    <location>
        <begin position="112"/>
        <end position="132"/>
    </location>
</feature>
<sequence>MWNLTINGTDLYHILNWFFIYSFLGWVWETFYVSTKHGEFVNRGFVSGPFCTIYGFGAISVYLILKPIENHVLLLFLGGIVVATVLEYITAVLMESIFHTSWWDYSDQKFNFQGRICLGVSLGWGVLTVLLFRVLHPLVEKLVALYPVYVGKISVCVIATGYLCDFCRSASAAFHLKERIPYWEQDLEKKRVELMLRLNVKLESLELPKGASPELLREKLEDSEALRILSEKRLAFQKEFTEELRAYRKTLVNRTKGNTRRFLKAYPHLNRGYRMRHKKDKK</sequence>
<protein>
    <submittedName>
        <fullName evidence="2">Membrane protein</fullName>
    </submittedName>
</protein>
<keyword evidence="1" id="KW-1133">Transmembrane helix</keyword>
<keyword evidence="1" id="KW-0472">Membrane</keyword>
<dbReference type="RefSeq" id="WP_022067390.1">
    <property type="nucleotide sequence ID" value="NZ_BAABXN010000001.1"/>
</dbReference>
<evidence type="ECO:0000313" key="3">
    <source>
        <dbReference type="Proteomes" id="UP001549106"/>
    </source>
</evidence>
<reference evidence="2 3" key="1">
    <citation type="submission" date="2024-06" db="EMBL/GenBank/DDBJ databases">
        <title>Genomic Encyclopedia of Type Strains, Phase IV (KMG-IV): sequencing the most valuable type-strain genomes for metagenomic binning, comparative biology and taxonomic classification.</title>
        <authorList>
            <person name="Goeker M."/>
        </authorList>
    </citation>
    <scope>NUCLEOTIDE SEQUENCE [LARGE SCALE GENOMIC DNA]</scope>
    <source>
        <strain evidence="2 3">DSM 29492</strain>
    </source>
</reference>
<gene>
    <name evidence="2" type="ORF">ABID24_002555</name>
</gene>
<feature type="transmembrane region" description="Helical" evidence="1">
    <location>
        <begin position="45"/>
        <end position="65"/>
    </location>
</feature>
<dbReference type="Proteomes" id="UP001549106">
    <property type="component" value="Unassembled WGS sequence"/>
</dbReference>
<accession>A0ABV2M494</accession>
<feature type="transmembrane region" description="Helical" evidence="1">
    <location>
        <begin position="144"/>
        <end position="163"/>
    </location>
</feature>
<name>A0ABV2M494_9FIRM</name>
<organism evidence="2 3">
    <name type="scientific">Blautia caecimuris</name>
    <dbReference type="NCBI Taxonomy" id="1796615"/>
    <lineage>
        <taxon>Bacteria</taxon>
        <taxon>Bacillati</taxon>
        <taxon>Bacillota</taxon>
        <taxon>Clostridia</taxon>
        <taxon>Lachnospirales</taxon>
        <taxon>Lachnospiraceae</taxon>
        <taxon>Blautia</taxon>
    </lineage>
</organism>
<keyword evidence="3" id="KW-1185">Reference proteome</keyword>